<organism evidence="3">
    <name type="scientific">Rhipicephalus pulchellus</name>
    <name type="common">Yellow backed tick</name>
    <name type="synonym">Dermacentor pulchellus</name>
    <dbReference type="NCBI Taxonomy" id="72859"/>
    <lineage>
        <taxon>Eukaryota</taxon>
        <taxon>Metazoa</taxon>
        <taxon>Ecdysozoa</taxon>
        <taxon>Arthropoda</taxon>
        <taxon>Chelicerata</taxon>
        <taxon>Arachnida</taxon>
        <taxon>Acari</taxon>
        <taxon>Parasitiformes</taxon>
        <taxon>Ixodida</taxon>
        <taxon>Ixodoidea</taxon>
        <taxon>Ixodidae</taxon>
        <taxon>Rhipicephalinae</taxon>
        <taxon>Rhipicephalus</taxon>
        <taxon>Rhipicephalus</taxon>
    </lineage>
</organism>
<sequence>MIKQAITAGILFCLIIRVEVTTTSRRLLPKRGECQKVDLVKEAKAYVAGRGEGLEVLNFTNAPKPKTMRPLQVTVGTMHYEGACGHNGTKGYPDCKDVFWWFIKCSISNPLNFTVNVTVPYKGRPNHILPLELNNATSVQWNPYDLPNDSYHQQHTESTTCNFTVEVGFEGQFYYKVRKGRGDKPKDDTIGVTELVNREKGLFVHEKKLIYDISGWYKHEVVCLPKEQLKKKAQVKAPRKSQKKKKFA</sequence>
<dbReference type="EMBL" id="GACK01010906">
    <property type="protein sequence ID" value="JAA54128.1"/>
    <property type="molecule type" value="mRNA"/>
</dbReference>
<evidence type="ECO:0000313" key="3">
    <source>
        <dbReference type="EMBL" id="JAA54128.1"/>
    </source>
</evidence>
<feature type="region of interest" description="Disordered" evidence="1">
    <location>
        <begin position="229"/>
        <end position="248"/>
    </location>
</feature>
<reference evidence="3" key="2">
    <citation type="journal article" date="2015" name="J. Proteomics">
        <title>Sexual differences in the sialomes of the zebra tick, Rhipicephalus pulchellus.</title>
        <authorList>
            <person name="Tan A.W."/>
            <person name="Francischetti I.M."/>
            <person name="Slovak M."/>
            <person name="Kini R.M."/>
            <person name="Ribeiro J.M."/>
        </authorList>
    </citation>
    <scope>NUCLEOTIDE SEQUENCE</scope>
    <source>
        <tissue evidence="3">Salivary gland</tissue>
    </source>
</reference>
<accession>L7LTC1</accession>
<proteinExistence type="evidence at transcript level"/>
<name>L7LTC1_RHIPC</name>
<reference evidence="3" key="1">
    <citation type="submission" date="2012-11" db="EMBL/GenBank/DDBJ databases">
        <authorList>
            <person name="Lucero-Rivera Y.E."/>
            <person name="Tovar-Ramirez D."/>
        </authorList>
    </citation>
    <scope>NUCLEOTIDE SEQUENCE</scope>
    <source>
        <tissue evidence="3">Salivary gland</tissue>
    </source>
</reference>
<keyword evidence="2" id="KW-0732">Signal</keyword>
<dbReference type="AlphaFoldDB" id="L7LTC1"/>
<evidence type="ECO:0000256" key="2">
    <source>
        <dbReference type="SAM" id="SignalP"/>
    </source>
</evidence>
<evidence type="ECO:0000256" key="1">
    <source>
        <dbReference type="SAM" id="MobiDB-lite"/>
    </source>
</evidence>
<feature type="chain" id="PRO_5003980228" evidence="2">
    <location>
        <begin position="21"/>
        <end position="248"/>
    </location>
</feature>
<protein>
    <submittedName>
        <fullName evidence="3">Putative da-p36 protein</fullName>
    </submittedName>
</protein>
<feature type="signal peptide" evidence="2">
    <location>
        <begin position="1"/>
        <end position="20"/>
    </location>
</feature>